<gene>
    <name evidence="1" type="ORF">KL86DYS1_30674</name>
</gene>
<reference evidence="1" key="1">
    <citation type="submission" date="2016-04" db="EMBL/GenBank/DDBJ databases">
        <authorList>
            <person name="Evans L.H."/>
            <person name="Alamgir A."/>
            <person name="Owens N."/>
            <person name="Weber N.D."/>
            <person name="Virtaneva K."/>
            <person name="Barbian K."/>
            <person name="Babar A."/>
            <person name="Rosenke K."/>
        </authorList>
    </citation>
    <scope>NUCLEOTIDE SEQUENCE</scope>
    <source>
        <strain evidence="1">86-1</strain>
    </source>
</reference>
<organism evidence="1">
    <name type="scientific">uncultured Dysgonomonas sp</name>
    <dbReference type="NCBI Taxonomy" id="206096"/>
    <lineage>
        <taxon>Bacteria</taxon>
        <taxon>Pseudomonadati</taxon>
        <taxon>Bacteroidota</taxon>
        <taxon>Bacteroidia</taxon>
        <taxon>Bacteroidales</taxon>
        <taxon>Dysgonomonadaceae</taxon>
        <taxon>Dysgonomonas</taxon>
        <taxon>environmental samples</taxon>
    </lineage>
</organism>
<name>A0A212JWG2_9BACT</name>
<dbReference type="SUPFAM" id="SSF75005">
    <property type="entry name" value="Arabinanase/levansucrase/invertase"/>
    <property type="match status" value="1"/>
</dbReference>
<dbReference type="RefSeq" id="WP_296942700.1">
    <property type="nucleotide sequence ID" value="NZ_LT599032.1"/>
</dbReference>
<evidence type="ECO:0000313" key="1">
    <source>
        <dbReference type="EMBL" id="SBW03806.1"/>
    </source>
</evidence>
<proteinExistence type="predicted"/>
<protein>
    <submittedName>
        <fullName evidence="1">Uncharacterized protein</fullName>
    </submittedName>
</protein>
<dbReference type="AlphaFoldDB" id="A0A212JWG2"/>
<dbReference type="Gene3D" id="2.115.10.20">
    <property type="entry name" value="Glycosyl hydrolase domain, family 43"/>
    <property type="match status" value="1"/>
</dbReference>
<dbReference type="InterPro" id="IPR023296">
    <property type="entry name" value="Glyco_hydro_beta-prop_sf"/>
</dbReference>
<accession>A0A212JWG2</accession>
<sequence length="330" mass="37976">MKHFLNYIILLVLFVNCNGCSSNDDNIENPGKGGYLFAHMKDADYGGFYYSVSEDGINWTTLNSGSKINEYRGHPDFCLGRDGRYYMIGIEAGTGQPLLWETRNLIGWGVEKQIPKSAFDLSALGHSTEQVWYGAPKMYYDKDSDQYIITWHAAKEGLTTNGNEEHDKPYWRSIRTFYILTSDFKTYTEPKRLFNFTGEHEDMPTMDAIIRKIDGKYYSFIKDERWPEDISEGSKAIRMTKADNLTGPYENPGAAITTNWREAQTLVPKPENNGWYLFVEHYPLEYDLYEASSIEGPWTHKEIKSPDARHGSMIWVDGATYQAIVRAYKN</sequence>
<dbReference type="EMBL" id="FLUM01000003">
    <property type="protein sequence ID" value="SBW03806.1"/>
    <property type="molecule type" value="Genomic_DNA"/>
</dbReference>